<organism evidence="1 2">
    <name type="scientific">Zestomonas insulae</name>
    <dbReference type="NCBI Taxonomy" id="2809017"/>
    <lineage>
        <taxon>Bacteria</taxon>
        <taxon>Pseudomonadati</taxon>
        <taxon>Pseudomonadota</taxon>
        <taxon>Gammaproteobacteria</taxon>
        <taxon>Pseudomonadales</taxon>
        <taxon>Pseudomonadaceae</taxon>
        <taxon>Zestomonas</taxon>
    </lineage>
</organism>
<accession>A0ABS2IDS1</accession>
<dbReference type="Pfam" id="PF08907">
    <property type="entry name" value="DUF1853"/>
    <property type="match status" value="1"/>
</dbReference>
<evidence type="ECO:0000313" key="1">
    <source>
        <dbReference type="EMBL" id="MBM7060900.1"/>
    </source>
</evidence>
<name>A0ABS2IDS1_9GAMM</name>
<gene>
    <name evidence="1" type="ORF">JQX08_09300</name>
</gene>
<reference evidence="1 2" key="1">
    <citation type="submission" date="2021-02" db="EMBL/GenBank/DDBJ databases">
        <authorList>
            <person name="Lee D.-H."/>
        </authorList>
    </citation>
    <scope>NUCLEOTIDE SEQUENCE [LARGE SCALE GENOMIC DNA]</scope>
    <source>
        <strain evidence="1 2">UL073</strain>
    </source>
</reference>
<keyword evidence="2" id="KW-1185">Reference proteome</keyword>
<evidence type="ECO:0000313" key="2">
    <source>
        <dbReference type="Proteomes" id="UP000717995"/>
    </source>
</evidence>
<proteinExistence type="predicted"/>
<dbReference type="EMBL" id="JAFEUP010000002">
    <property type="protein sequence ID" value="MBM7060900.1"/>
    <property type="molecule type" value="Genomic_DNA"/>
</dbReference>
<dbReference type="InterPro" id="IPR015003">
    <property type="entry name" value="DUF1853"/>
</dbReference>
<dbReference type="Proteomes" id="UP000717995">
    <property type="component" value="Unassembled WGS sequence"/>
</dbReference>
<comment type="caution">
    <text evidence="1">The sequence shown here is derived from an EMBL/GenBank/DDBJ whole genome shotgun (WGS) entry which is preliminary data.</text>
</comment>
<protein>
    <submittedName>
        <fullName evidence="1">DUF1853 family protein</fullName>
    </submittedName>
</protein>
<sequence length="328" mass="37234">MGESRQQRQTSSHTRYARSMTPFSALADLPLHLRHPQVRDLAWVLTAPPLLAITPKPQRHPLHATSWARQPGLLADWLRALDGDAQALERWLAEHPERRLGLYYERLWQFAVQAAPDIEVLATNLPIRQEGHTLGELDLLLRDGEGVHHIELAIKLYLGLGSHAAANPRYWLGPGSHDRLDLKLTHLSERQLALSAHPQAQAALREVGATQARAALWMAGYLFYAWPEPCVVPPIVDPQHLRGRWLHRHAWPAYQAAHAGHWMPLPRPAWLAPARLEAGQLWDEAQIASWLEALEPQAPAQLLVRLEADGDDWREAERLFLVRDSWPH</sequence>